<reference evidence="1 2" key="1">
    <citation type="submission" date="2018-06" db="EMBL/GenBank/DDBJ databases">
        <title>Comparative genomics reveals the genomic features of Rhizophagus irregularis, R. cerebriforme, R. diaphanum and Gigaspora rosea, and their symbiotic lifestyle signature.</title>
        <authorList>
            <person name="Morin E."/>
            <person name="San Clemente H."/>
            <person name="Chen E.C.H."/>
            <person name="De La Providencia I."/>
            <person name="Hainaut M."/>
            <person name="Kuo A."/>
            <person name="Kohler A."/>
            <person name="Murat C."/>
            <person name="Tang N."/>
            <person name="Roy S."/>
            <person name="Loubradou J."/>
            <person name="Henrissat B."/>
            <person name="Grigoriev I.V."/>
            <person name="Corradi N."/>
            <person name="Roux C."/>
            <person name="Martin F.M."/>
        </authorList>
    </citation>
    <scope>NUCLEOTIDE SEQUENCE [LARGE SCALE GENOMIC DNA]</scope>
    <source>
        <strain evidence="1 2">DAOM 194757</strain>
    </source>
</reference>
<dbReference type="Proteomes" id="UP000266673">
    <property type="component" value="Unassembled WGS sequence"/>
</dbReference>
<protein>
    <submittedName>
        <fullName evidence="1">Uncharacterized protein</fullName>
    </submittedName>
</protein>
<keyword evidence="2" id="KW-1185">Reference proteome</keyword>
<evidence type="ECO:0000313" key="2">
    <source>
        <dbReference type="Proteomes" id="UP000266673"/>
    </source>
</evidence>
<accession>A0A397UV92</accession>
<gene>
    <name evidence="1" type="ORF">C2G38_2197575</name>
</gene>
<comment type="caution">
    <text evidence="1">The sequence shown here is derived from an EMBL/GenBank/DDBJ whole genome shotgun (WGS) entry which is preliminary data.</text>
</comment>
<sequence length="87" mass="9684">MSQQTFSFGGRHEKTCPRTLAISEFNTVFSRMFAGDGTTPFKAKLDDINLNCDDNGVLNVYTSKPADSSDFSNSNSDYYYKDPCKSS</sequence>
<name>A0A397UV92_9GLOM</name>
<dbReference type="EMBL" id="QKWP01000915">
    <property type="protein sequence ID" value="RIB13521.1"/>
    <property type="molecule type" value="Genomic_DNA"/>
</dbReference>
<organism evidence="1 2">
    <name type="scientific">Gigaspora rosea</name>
    <dbReference type="NCBI Taxonomy" id="44941"/>
    <lineage>
        <taxon>Eukaryota</taxon>
        <taxon>Fungi</taxon>
        <taxon>Fungi incertae sedis</taxon>
        <taxon>Mucoromycota</taxon>
        <taxon>Glomeromycotina</taxon>
        <taxon>Glomeromycetes</taxon>
        <taxon>Diversisporales</taxon>
        <taxon>Gigasporaceae</taxon>
        <taxon>Gigaspora</taxon>
    </lineage>
</organism>
<dbReference type="AlphaFoldDB" id="A0A397UV92"/>
<evidence type="ECO:0000313" key="1">
    <source>
        <dbReference type="EMBL" id="RIB13521.1"/>
    </source>
</evidence>
<proteinExistence type="predicted"/>